<organism evidence="1 2">
    <name type="scientific">Methylorubrum podarium</name>
    <dbReference type="NCBI Taxonomy" id="200476"/>
    <lineage>
        <taxon>Bacteria</taxon>
        <taxon>Pseudomonadati</taxon>
        <taxon>Pseudomonadota</taxon>
        <taxon>Alphaproteobacteria</taxon>
        <taxon>Hyphomicrobiales</taxon>
        <taxon>Methylobacteriaceae</taxon>
        <taxon>Methylorubrum</taxon>
    </lineage>
</organism>
<reference evidence="1 2" key="1">
    <citation type="submission" date="2024-06" db="EMBL/GenBank/DDBJ databases">
        <authorList>
            <person name="Campbell A.G."/>
        </authorList>
    </citation>
    <scope>NUCLEOTIDE SEQUENCE [LARGE SCALE GENOMIC DNA]</scope>
    <source>
        <strain evidence="1 2">EM12</strain>
    </source>
</reference>
<protein>
    <submittedName>
        <fullName evidence="1">Uncharacterized protein</fullName>
    </submittedName>
</protein>
<evidence type="ECO:0000313" key="1">
    <source>
        <dbReference type="EMBL" id="MER2250988.1"/>
    </source>
</evidence>
<accession>A0ABV1QNN4</accession>
<evidence type="ECO:0000313" key="2">
    <source>
        <dbReference type="Proteomes" id="UP001480955"/>
    </source>
</evidence>
<dbReference type="RefSeq" id="WP_350395398.1">
    <property type="nucleotide sequence ID" value="NZ_JBELQE010000080.1"/>
</dbReference>
<dbReference type="EMBL" id="JBELQE010000080">
    <property type="protein sequence ID" value="MER2250988.1"/>
    <property type="molecule type" value="Genomic_DNA"/>
</dbReference>
<name>A0ABV1QNN4_9HYPH</name>
<gene>
    <name evidence="1" type="ORF">ABS772_13795</name>
</gene>
<dbReference type="Proteomes" id="UP001480955">
    <property type="component" value="Unassembled WGS sequence"/>
</dbReference>
<comment type="caution">
    <text evidence="1">The sequence shown here is derived from an EMBL/GenBank/DDBJ whole genome shotgun (WGS) entry which is preliminary data.</text>
</comment>
<sequence length="86" mass="9117">MSGTVLTFPRNESRIDRPRPAALLGGDVFILDTEDGCFGVFDESPSGGSAGCHGYFEDHAEAIARGREIAERINARSFADLSKGGA</sequence>
<proteinExistence type="predicted"/>
<keyword evidence="2" id="KW-1185">Reference proteome</keyword>